<protein>
    <submittedName>
        <fullName evidence="1">Uncharacterized protein</fullName>
    </submittedName>
</protein>
<dbReference type="AlphaFoldDB" id="A0A194RI34"/>
<organism evidence="1 2">
    <name type="scientific">Papilio machaon</name>
    <name type="common">Old World swallowtail butterfly</name>
    <dbReference type="NCBI Taxonomy" id="76193"/>
    <lineage>
        <taxon>Eukaryota</taxon>
        <taxon>Metazoa</taxon>
        <taxon>Ecdysozoa</taxon>
        <taxon>Arthropoda</taxon>
        <taxon>Hexapoda</taxon>
        <taxon>Insecta</taxon>
        <taxon>Pterygota</taxon>
        <taxon>Neoptera</taxon>
        <taxon>Endopterygota</taxon>
        <taxon>Lepidoptera</taxon>
        <taxon>Glossata</taxon>
        <taxon>Ditrysia</taxon>
        <taxon>Papilionoidea</taxon>
        <taxon>Papilionidae</taxon>
        <taxon>Papilioninae</taxon>
        <taxon>Papilio</taxon>
    </lineage>
</organism>
<evidence type="ECO:0000313" key="1">
    <source>
        <dbReference type="EMBL" id="KPJ16990.1"/>
    </source>
</evidence>
<dbReference type="EMBL" id="KQ460205">
    <property type="protein sequence ID" value="KPJ16990.1"/>
    <property type="molecule type" value="Genomic_DNA"/>
</dbReference>
<dbReference type="Proteomes" id="UP000053240">
    <property type="component" value="Unassembled WGS sequence"/>
</dbReference>
<evidence type="ECO:0000313" key="2">
    <source>
        <dbReference type="Proteomes" id="UP000053240"/>
    </source>
</evidence>
<name>A0A194RI34_PAPMA</name>
<proteinExistence type="predicted"/>
<keyword evidence="2" id="KW-1185">Reference proteome</keyword>
<accession>A0A194RI34</accession>
<dbReference type="InParanoid" id="A0A194RI34"/>
<sequence>MAAPAGGCSGLRRRARTYDCNVLLVCGAPMRKLTLVTRAANKPHRNAYSCGPQPCRLRVLAPPARGGRCVRHKGTLKYCDWITQGAESAPVLRNANASRPHLAAA</sequence>
<gene>
    <name evidence="1" type="ORF">RR48_13846</name>
</gene>
<reference evidence="1 2" key="1">
    <citation type="journal article" date="2015" name="Nat. Commun.">
        <title>Outbred genome sequencing and CRISPR/Cas9 gene editing in butterflies.</title>
        <authorList>
            <person name="Li X."/>
            <person name="Fan D."/>
            <person name="Zhang W."/>
            <person name="Liu G."/>
            <person name="Zhang L."/>
            <person name="Zhao L."/>
            <person name="Fang X."/>
            <person name="Chen L."/>
            <person name="Dong Y."/>
            <person name="Chen Y."/>
            <person name="Ding Y."/>
            <person name="Zhao R."/>
            <person name="Feng M."/>
            <person name="Zhu Y."/>
            <person name="Feng Y."/>
            <person name="Jiang X."/>
            <person name="Zhu D."/>
            <person name="Xiang H."/>
            <person name="Feng X."/>
            <person name="Li S."/>
            <person name="Wang J."/>
            <person name="Zhang G."/>
            <person name="Kronforst M.R."/>
            <person name="Wang W."/>
        </authorList>
    </citation>
    <scope>NUCLEOTIDE SEQUENCE [LARGE SCALE GENOMIC DNA]</scope>
    <source>
        <strain evidence="1">Ya'a_city_454_Pm</strain>
        <tissue evidence="1">Whole body</tissue>
    </source>
</reference>